<evidence type="ECO:0000313" key="2">
    <source>
        <dbReference type="EMBL" id="WOX26492.1"/>
    </source>
</evidence>
<dbReference type="RefSeq" id="WP_318109509.1">
    <property type="nucleotide sequence ID" value="NZ_CP137573.1"/>
</dbReference>
<keyword evidence="3" id="KW-1185">Reference proteome</keyword>
<gene>
    <name evidence="2" type="ORF">R2D22_36025</name>
</gene>
<evidence type="ECO:0000256" key="1">
    <source>
        <dbReference type="SAM" id="MobiDB-lite"/>
    </source>
</evidence>
<accession>A0ABZ0M4I2</accession>
<dbReference type="EMBL" id="CP137573">
    <property type="protein sequence ID" value="WOX26492.1"/>
    <property type="molecule type" value="Genomic_DNA"/>
</dbReference>
<proteinExistence type="predicted"/>
<dbReference type="Proteomes" id="UP001301731">
    <property type="component" value="Chromosome"/>
</dbReference>
<evidence type="ECO:0000313" key="3">
    <source>
        <dbReference type="Proteomes" id="UP001301731"/>
    </source>
</evidence>
<reference evidence="2 3" key="1">
    <citation type="submission" date="2023-10" db="EMBL/GenBank/DDBJ databases">
        <title>The genome sequence of Streptomyces sp. HUAS YS2.</title>
        <authorList>
            <person name="Mo P."/>
        </authorList>
    </citation>
    <scope>NUCLEOTIDE SEQUENCE [LARGE SCALE GENOMIC DNA]</scope>
    <source>
        <strain evidence="2 3">HUAS YS2</strain>
    </source>
</reference>
<feature type="compositionally biased region" description="Basic and acidic residues" evidence="1">
    <location>
        <begin position="86"/>
        <end position="99"/>
    </location>
</feature>
<name>A0ABZ0M4I2_9ACTN</name>
<organism evidence="2 3">
    <name type="scientific">Streptomyces solicathayae</name>
    <dbReference type="NCBI Taxonomy" id="3081768"/>
    <lineage>
        <taxon>Bacteria</taxon>
        <taxon>Bacillati</taxon>
        <taxon>Actinomycetota</taxon>
        <taxon>Actinomycetes</taxon>
        <taxon>Kitasatosporales</taxon>
        <taxon>Streptomycetaceae</taxon>
        <taxon>Streptomyces</taxon>
    </lineage>
</organism>
<protein>
    <submittedName>
        <fullName evidence="2">Uncharacterized protein</fullName>
    </submittedName>
</protein>
<feature type="region of interest" description="Disordered" evidence="1">
    <location>
        <begin position="119"/>
        <end position="194"/>
    </location>
</feature>
<sequence>MPRMLRMPGKDVLPPGPKRELVAELYVHYREAGRPPLPQIAALTATMPNPHKVSRETVRRLLTGTTTSQWAVVDALLRALCQLQDRDPDGRRWPEPDDNRWDEDDPVTCREYLRQLWNNDSDGLEPDEAPATPPAAPAKTASGWGTPPPTGASARQASGGWGGSPLPPAEGPWATSPLPKAPARPTAYSDEPPF</sequence>
<feature type="region of interest" description="Disordered" evidence="1">
    <location>
        <begin position="86"/>
        <end position="107"/>
    </location>
</feature>